<dbReference type="RefSeq" id="WP_289046817.1">
    <property type="nucleotide sequence ID" value="NZ_JBBNFW010000209.1"/>
</dbReference>
<accession>A0ABV1CS33</accession>
<protein>
    <submittedName>
        <fullName evidence="1">Uncharacterized protein</fullName>
    </submittedName>
</protein>
<organism evidence="1 2">
    <name type="scientific">Blautia acetigignens</name>
    <dbReference type="NCBI Taxonomy" id="2981783"/>
    <lineage>
        <taxon>Bacteria</taxon>
        <taxon>Bacillati</taxon>
        <taxon>Bacillota</taxon>
        <taxon>Clostridia</taxon>
        <taxon>Lachnospirales</taxon>
        <taxon>Lachnospiraceae</taxon>
        <taxon>Blautia</taxon>
    </lineage>
</organism>
<reference evidence="1 2" key="1">
    <citation type="submission" date="2024-04" db="EMBL/GenBank/DDBJ databases">
        <title>Human intestinal bacterial collection.</title>
        <authorList>
            <person name="Pauvert C."/>
            <person name="Hitch T.C.A."/>
            <person name="Clavel T."/>
        </authorList>
    </citation>
    <scope>NUCLEOTIDE SEQUENCE [LARGE SCALE GENOMIC DNA]</scope>
    <source>
        <strain evidence="1 2">CLA-AA-H161</strain>
    </source>
</reference>
<comment type="caution">
    <text evidence="1">The sequence shown here is derived from an EMBL/GenBank/DDBJ whole genome shotgun (WGS) entry which is preliminary data.</text>
</comment>
<name>A0ABV1CS33_9FIRM</name>
<gene>
    <name evidence="1" type="ORF">AAAX94_19585</name>
</gene>
<dbReference type="Proteomes" id="UP001470752">
    <property type="component" value="Unassembled WGS sequence"/>
</dbReference>
<dbReference type="EMBL" id="JBBNFW010000209">
    <property type="protein sequence ID" value="MEQ2415197.1"/>
    <property type="molecule type" value="Genomic_DNA"/>
</dbReference>
<sequence>MEKYILTDTVNGVHVSKDLQEVLTKAEDDVKNGRVAAIGKTFTELRNMLQEN</sequence>
<proteinExistence type="predicted"/>
<keyword evidence="2" id="KW-1185">Reference proteome</keyword>
<evidence type="ECO:0000313" key="1">
    <source>
        <dbReference type="EMBL" id="MEQ2415197.1"/>
    </source>
</evidence>
<evidence type="ECO:0000313" key="2">
    <source>
        <dbReference type="Proteomes" id="UP001470752"/>
    </source>
</evidence>